<dbReference type="OrthoDB" id="4868887at2759"/>
<dbReference type="SUPFAM" id="SSF48403">
    <property type="entry name" value="Ankyrin repeat"/>
    <property type="match status" value="1"/>
</dbReference>
<dbReference type="Proteomes" id="UP000076744">
    <property type="component" value="Unassembled WGS sequence"/>
</dbReference>
<evidence type="ECO:0000313" key="5">
    <source>
        <dbReference type="EMBL" id="OAA53281.1"/>
    </source>
</evidence>
<sequence length="630" mass="70195">MEHLFPTQLPTEHIPAISNRLGSTHVLGQGPSGQALPTTLPSPDVSNDTEAPRGRMFVEKDSDCVTLVEGSVHLLGYSHEILRPDPESPPPDHESLPLLKTYVQNGSCDLARNLLLLTGADPATTYIGDETLLEVAIKRCDHEMVSVLLSAGKFKANVILMPSELTHFGLACKISNLKVVRLLHDDNRVNVNTYCLKRLLPLFQALEREDRNLDVQSFLFRSKKVRKAKKRGFRWAIGHSNPHAAVAVVNAAVAVVNATAEDDDRPSSQRWRTAAEDNDKQYSRRWITEAEQKGWYPVAGLIRKSLNDDYRSDSACPAFLDEFYRLMWRALPWLPDFSAAATRHDQDGTARDHAQHCDETLYLMLNSKTNYENNINHVELTLQLVKACTDDMPHNLQHAAKLDGYFRVRVSALLSDPRVDPDLAGPNLRSPVFYAIMLGHWVIFGRLIKRATYDAQFALKQACVQGQPLWAGLLAYRTTFDEARLRYWSVSSNGEDKIGERSFGGRLTALTHTSPLLVAEEYRNRKIVEALVKAGADIDLAPCEGFPPIMAALMWGNQEMIEFLMEKGVKLNVSTFGNTRVGPLALAACGLRIDDKERLAIVEMLLAAVPDADEKGYTSVSALFVTVEDG</sequence>
<dbReference type="EMBL" id="AZHB01000037">
    <property type="protein sequence ID" value="OAA53281.1"/>
    <property type="molecule type" value="Genomic_DNA"/>
</dbReference>
<dbReference type="InterPro" id="IPR036770">
    <property type="entry name" value="Ankyrin_rpt-contain_sf"/>
</dbReference>
<accession>A0A167LN00</accession>
<keyword evidence="1" id="KW-0677">Repeat</keyword>
<dbReference type="SMART" id="SM00248">
    <property type="entry name" value="ANK"/>
    <property type="match status" value="6"/>
</dbReference>
<evidence type="ECO:0000256" key="1">
    <source>
        <dbReference type="ARBA" id="ARBA00022737"/>
    </source>
</evidence>
<evidence type="ECO:0000256" key="3">
    <source>
        <dbReference type="PROSITE-ProRule" id="PRU00023"/>
    </source>
</evidence>
<dbReference type="InterPro" id="IPR002110">
    <property type="entry name" value="Ankyrin_rpt"/>
</dbReference>
<dbReference type="STRING" id="1081104.A0A167LN00"/>
<dbReference type="PANTHER" id="PTHR24198:SF165">
    <property type="entry name" value="ANKYRIN REPEAT-CONTAINING PROTEIN-RELATED"/>
    <property type="match status" value="1"/>
</dbReference>
<feature type="compositionally biased region" description="Polar residues" evidence="4">
    <location>
        <begin position="35"/>
        <end position="49"/>
    </location>
</feature>
<keyword evidence="2 3" id="KW-0040">ANK repeat</keyword>
<dbReference type="PROSITE" id="PS50088">
    <property type="entry name" value="ANK_REPEAT"/>
    <property type="match status" value="2"/>
</dbReference>
<name>A0A167LN00_CORFA</name>
<evidence type="ECO:0000313" key="6">
    <source>
        <dbReference type="Proteomes" id="UP000076744"/>
    </source>
</evidence>
<keyword evidence="6" id="KW-1185">Reference proteome</keyword>
<dbReference type="PANTHER" id="PTHR24198">
    <property type="entry name" value="ANKYRIN REPEAT AND PROTEIN KINASE DOMAIN-CONTAINING PROTEIN"/>
    <property type="match status" value="1"/>
</dbReference>
<organism evidence="5 6">
    <name type="scientific">Cordyceps fumosorosea (strain ARSEF 2679)</name>
    <name type="common">Isaria fumosorosea</name>
    <dbReference type="NCBI Taxonomy" id="1081104"/>
    <lineage>
        <taxon>Eukaryota</taxon>
        <taxon>Fungi</taxon>
        <taxon>Dikarya</taxon>
        <taxon>Ascomycota</taxon>
        <taxon>Pezizomycotina</taxon>
        <taxon>Sordariomycetes</taxon>
        <taxon>Hypocreomycetidae</taxon>
        <taxon>Hypocreales</taxon>
        <taxon>Cordycipitaceae</taxon>
        <taxon>Cordyceps</taxon>
    </lineage>
</organism>
<gene>
    <name evidence="5" type="ORF">ISF_08895</name>
</gene>
<feature type="repeat" description="ANK" evidence="3">
    <location>
        <begin position="511"/>
        <end position="543"/>
    </location>
</feature>
<dbReference type="Gene3D" id="1.25.40.20">
    <property type="entry name" value="Ankyrin repeat-containing domain"/>
    <property type="match status" value="2"/>
</dbReference>
<dbReference type="RefSeq" id="XP_018700334.1">
    <property type="nucleotide sequence ID" value="XM_018852498.1"/>
</dbReference>
<dbReference type="GeneID" id="30025187"/>
<protein>
    <submittedName>
        <fullName evidence="5">Ankyrin repeat-containing domain protein</fullName>
    </submittedName>
</protein>
<comment type="caution">
    <text evidence="5">The sequence shown here is derived from an EMBL/GenBank/DDBJ whole genome shotgun (WGS) entry which is preliminary data.</text>
</comment>
<dbReference type="Pfam" id="PF12796">
    <property type="entry name" value="Ank_2"/>
    <property type="match status" value="1"/>
</dbReference>
<proteinExistence type="predicted"/>
<evidence type="ECO:0000256" key="4">
    <source>
        <dbReference type="SAM" id="MobiDB-lite"/>
    </source>
</evidence>
<reference evidence="5 6" key="1">
    <citation type="journal article" date="2016" name="Genome Biol. Evol.">
        <title>Divergent and convergent evolution of fungal pathogenicity.</title>
        <authorList>
            <person name="Shang Y."/>
            <person name="Xiao G."/>
            <person name="Zheng P."/>
            <person name="Cen K."/>
            <person name="Zhan S."/>
            <person name="Wang C."/>
        </authorList>
    </citation>
    <scope>NUCLEOTIDE SEQUENCE [LARGE SCALE GENOMIC DNA]</scope>
    <source>
        <strain evidence="5 6">ARSEF 2679</strain>
    </source>
</reference>
<feature type="region of interest" description="Disordered" evidence="4">
    <location>
        <begin position="22"/>
        <end position="49"/>
    </location>
</feature>
<feature type="repeat" description="ANK" evidence="3">
    <location>
        <begin position="544"/>
        <end position="576"/>
    </location>
</feature>
<dbReference type="PROSITE" id="PS50297">
    <property type="entry name" value="ANK_REP_REGION"/>
    <property type="match status" value="1"/>
</dbReference>
<evidence type="ECO:0000256" key="2">
    <source>
        <dbReference type="ARBA" id="ARBA00023043"/>
    </source>
</evidence>
<dbReference type="AlphaFoldDB" id="A0A167LN00"/>